<proteinExistence type="predicted"/>
<keyword evidence="2" id="KW-1185">Reference proteome</keyword>
<name>F4XVN2_9CYAN</name>
<reference evidence="2" key="1">
    <citation type="journal article" date="2011" name="Proc. Natl. Acad. Sci. U.S.A.">
        <title>Genomic insights into the physiology and ecology of the marine filamentous cyanobacterium Lyngbya majuscula.</title>
        <authorList>
            <person name="Jones A.C."/>
            <person name="Monroe E.A."/>
            <person name="Podell S."/>
            <person name="Hess W.R."/>
            <person name="Klages S."/>
            <person name="Esquenazi E."/>
            <person name="Niessen S."/>
            <person name="Hoover H."/>
            <person name="Rothmann M."/>
            <person name="Lasken R.S."/>
            <person name="Yates J.R.III."/>
            <person name="Reinhardt R."/>
            <person name="Kube M."/>
            <person name="Burkart M.D."/>
            <person name="Allen E.E."/>
            <person name="Dorrestein P.C."/>
            <person name="Gerwick W.H."/>
            <person name="Gerwick L."/>
        </authorList>
    </citation>
    <scope>NUCLEOTIDE SEQUENCE [LARGE SCALE GENOMIC DNA]</scope>
    <source>
        <strain evidence="2">3L</strain>
    </source>
</reference>
<dbReference type="HOGENOM" id="CLU_3292569_0_0_3"/>
<accession>F4XVN2</accession>
<dbReference type="AlphaFoldDB" id="F4XVN2"/>
<dbReference type="Proteomes" id="UP000003959">
    <property type="component" value="Unassembled WGS sequence"/>
</dbReference>
<evidence type="ECO:0000313" key="2">
    <source>
        <dbReference type="Proteomes" id="UP000003959"/>
    </source>
</evidence>
<evidence type="ECO:0000313" key="1">
    <source>
        <dbReference type="EMBL" id="EGJ31295.1"/>
    </source>
</evidence>
<gene>
    <name evidence="1" type="ORF">LYNGBM3L_40590</name>
</gene>
<organism evidence="1 2">
    <name type="scientific">Moorena producens 3L</name>
    <dbReference type="NCBI Taxonomy" id="489825"/>
    <lineage>
        <taxon>Bacteria</taxon>
        <taxon>Bacillati</taxon>
        <taxon>Cyanobacteriota</taxon>
        <taxon>Cyanophyceae</taxon>
        <taxon>Coleofasciculales</taxon>
        <taxon>Coleofasciculaceae</taxon>
        <taxon>Moorena</taxon>
    </lineage>
</organism>
<protein>
    <submittedName>
        <fullName evidence="1">Uncharacterized protein</fullName>
    </submittedName>
</protein>
<dbReference type="RefSeq" id="WP_008187109.1">
    <property type="nucleotide sequence ID" value="NZ_MKZR01000001.1"/>
</dbReference>
<dbReference type="EMBL" id="GL890940">
    <property type="protein sequence ID" value="EGJ31295.1"/>
    <property type="molecule type" value="Genomic_DNA"/>
</dbReference>
<sequence length="40" mass="4681">MSDCYGYRALEDFARRHHQALLENLDLPPMGFPITRLFGE</sequence>